<accession>A0ABY6INH3</accession>
<dbReference type="Proteomes" id="UP001163882">
    <property type="component" value="Chromosome"/>
</dbReference>
<proteinExistence type="predicted"/>
<gene>
    <name evidence="1" type="ORF">OF122_18160</name>
</gene>
<reference evidence="1" key="1">
    <citation type="submission" date="2022-10" db="EMBL/GenBank/DDBJ databases">
        <title>YIM 151497 complete genome.</title>
        <authorList>
            <person name="Chen X."/>
        </authorList>
    </citation>
    <scope>NUCLEOTIDE SEQUENCE</scope>
    <source>
        <strain evidence="1">YIM 151497</strain>
    </source>
</reference>
<sequence>MPRAAQTFKQADLTRVYKGIAAAGIAPEQVEVVITPTGILVRPFVRPVEADRDENPWDEVLP</sequence>
<evidence type="ECO:0000313" key="2">
    <source>
        <dbReference type="Proteomes" id="UP001163882"/>
    </source>
</evidence>
<dbReference type="EMBL" id="CP107716">
    <property type="protein sequence ID" value="UYQ71939.1"/>
    <property type="molecule type" value="Genomic_DNA"/>
</dbReference>
<protein>
    <submittedName>
        <fullName evidence="1">Uncharacterized protein</fullName>
    </submittedName>
</protein>
<name>A0ABY6INH3_9HYPH</name>
<organism evidence="1 2">
    <name type="scientific">Pelagibacterium flavum</name>
    <dbReference type="NCBI Taxonomy" id="2984530"/>
    <lineage>
        <taxon>Bacteria</taxon>
        <taxon>Pseudomonadati</taxon>
        <taxon>Pseudomonadota</taxon>
        <taxon>Alphaproteobacteria</taxon>
        <taxon>Hyphomicrobiales</taxon>
        <taxon>Devosiaceae</taxon>
        <taxon>Pelagibacterium</taxon>
    </lineage>
</organism>
<keyword evidence="2" id="KW-1185">Reference proteome</keyword>
<evidence type="ECO:0000313" key="1">
    <source>
        <dbReference type="EMBL" id="UYQ71939.1"/>
    </source>
</evidence>
<dbReference type="RefSeq" id="WP_264225586.1">
    <property type="nucleotide sequence ID" value="NZ_CP107716.1"/>
</dbReference>